<accession>U4L3D0</accession>
<sequence>MFRILQSTSQPASEQGLVPDPQNASHPAQNSVPQPNHQYVHNYTLCTPQPLHIAEQFFGMIDENSSVEYRALVPIYDEVQAHDIPYPFRGDRAQEHNDDIKALCECGIINNMLT</sequence>
<dbReference type="AlphaFoldDB" id="U4L3D0"/>
<proteinExistence type="predicted"/>
<evidence type="ECO:0000313" key="2">
    <source>
        <dbReference type="EMBL" id="CCX04560.1"/>
    </source>
</evidence>
<dbReference type="Proteomes" id="UP000018144">
    <property type="component" value="Unassembled WGS sequence"/>
</dbReference>
<name>U4L3D0_PYROM</name>
<gene>
    <name evidence="2" type="ORF">PCON_02740</name>
</gene>
<feature type="compositionally biased region" description="Polar residues" evidence="1">
    <location>
        <begin position="1"/>
        <end position="13"/>
    </location>
</feature>
<keyword evidence="3" id="KW-1185">Reference proteome</keyword>
<protein>
    <submittedName>
        <fullName evidence="2">Uncharacterized protein</fullName>
    </submittedName>
</protein>
<evidence type="ECO:0000256" key="1">
    <source>
        <dbReference type="SAM" id="MobiDB-lite"/>
    </source>
</evidence>
<organism evidence="2 3">
    <name type="scientific">Pyronema omphalodes (strain CBS 100304)</name>
    <name type="common">Pyronema confluens</name>
    <dbReference type="NCBI Taxonomy" id="1076935"/>
    <lineage>
        <taxon>Eukaryota</taxon>
        <taxon>Fungi</taxon>
        <taxon>Dikarya</taxon>
        <taxon>Ascomycota</taxon>
        <taxon>Pezizomycotina</taxon>
        <taxon>Pezizomycetes</taxon>
        <taxon>Pezizales</taxon>
        <taxon>Pyronemataceae</taxon>
        <taxon>Pyronema</taxon>
    </lineage>
</organism>
<evidence type="ECO:0000313" key="3">
    <source>
        <dbReference type="Proteomes" id="UP000018144"/>
    </source>
</evidence>
<feature type="region of interest" description="Disordered" evidence="1">
    <location>
        <begin position="1"/>
        <end position="36"/>
    </location>
</feature>
<dbReference type="EMBL" id="HF935208">
    <property type="protein sequence ID" value="CCX04560.1"/>
    <property type="molecule type" value="Genomic_DNA"/>
</dbReference>
<feature type="compositionally biased region" description="Polar residues" evidence="1">
    <location>
        <begin position="22"/>
        <end position="36"/>
    </location>
</feature>
<reference evidence="2 3" key="1">
    <citation type="journal article" date="2013" name="PLoS Genet.">
        <title>The genome and development-dependent transcriptomes of Pyronema confluens: a window into fungal evolution.</title>
        <authorList>
            <person name="Traeger S."/>
            <person name="Altegoer F."/>
            <person name="Freitag M."/>
            <person name="Gabaldon T."/>
            <person name="Kempken F."/>
            <person name="Kumar A."/>
            <person name="Marcet-Houben M."/>
            <person name="Poggeler S."/>
            <person name="Stajich J.E."/>
            <person name="Nowrousian M."/>
        </authorList>
    </citation>
    <scope>NUCLEOTIDE SEQUENCE [LARGE SCALE GENOMIC DNA]</scope>
    <source>
        <strain evidence="3">CBS 100304</strain>
        <tissue evidence="2">Vegetative mycelium</tissue>
    </source>
</reference>